<feature type="region of interest" description="Disordered" evidence="4">
    <location>
        <begin position="326"/>
        <end position="359"/>
    </location>
</feature>
<dbReference type="PANTHER" id="PTHR10270">
    <property type="entry name" value="SOX TRANSCRIPTION FACTOR"/>
    <property type="match status" value="1"/>
</dbReference>
<dbReference type="SMART" id="SM00398">
    <property type="entry name" value="HMG"/>
    <property type="match status" value="1"/>
</dbReference>
<dbReference type="PANTHER" id="PTHR10270:SF161">
    <property type="entry name" value="SEX-DETERMINING REGION Y PROTEIN"/>
    <property type="match status" value="1"/>
</dbReference>
<dbReference type="Pfam" id="PF00505">
    <property type="entry name" value="HMG_box"/>
    <property type="match status" value="1"/>
</dbReference>
<gene>
    <name evidence="6" type="ORF">PILCRDRAFT_306245</name>
</gene>
<name>A0A0C3BJI4_PILCF</name>
<feature type="DNA-binding region" description="HMG box" evidence="3">
    <location>
        <begin position="74"/>
        <end position="142"/>
    </location>
</feature>
<evidence type="ECO:0000256" key="4">
    <source>
        <dbReference type="SAM" id="MobiDB-lite"/>
    </source>
</evidence>
<feature type="compositionally biased region" description="Basic and acidic residues" evidence="4">
    <location>
        <begin position="168"/>
        <end position="182"/>
    </location>
</feature>
<sequence>MSNYPLEYSLQHVATGGVGAFHESLTPGRRDERDSQTPSDDGSCFFHHSKSENDFEEDPNTSLIAQTLNTDGTPKRPMNAFMIFARRRRPQVSAENQTMRTGEISKILSKEWNAMELTDKQFYLDQAKQLKDIFNSKYPDYVYRRRPNNSRRRRGPGPSGSRALDPSLAHEMEGDESGHPEFDDISAIDGEDLLADVVSTDLRYSHIPADMPAAYGMHLRASSYKYPPSDTSYRPSHGRAPYPASAQQRQTADISIEPPHFSQSLGSNHNYQQSNLQAQQSQSQSSALYVPDATWDSAGVPRDDQVRTTSASWLGGQDRLVANHTHDRSHTFSPGSNQSSWGRATSPAPLRSTSASSPNYTFPTLNSPFYPNQSQVAGNYPSSTLPASSLPSSASAYRQSSADQGNSQTRRPSSAYGHRSYASSPPSSNQYPSTPNRSLHMYQPQQPQHLSVQSISHSISHIPTSSSTGHGTGTPGF</sequence>
<feature type="compositionally biased region" description="Polar residues" evidence="4">
    <location>
        <begin position="331"/>
        <end position="343"/>
    </location>
</feature>
<feature type="region of interest" description="Disordered" evidence="4">
    <location>
        <begin position="21"/>
        <end position="58"/>
    </location>
</feature>
<dbReference type="InParanoid" id="A0A0C3BJI4"/>
<feature type="region of interest" description="Disordered" evidence="4">
    <location>
        <begin position="142"/>
        <end position="184"/>
    </location>
</feature>
<reference evidence="6 7" key="1">
    <citation type="submission" date="2014-04" db="EMBL/GenBank/DDBJ databases">
        <authorList>
            <consortium name="DOE Joint Genome Institute"/>
            <person name="Kuo A."/>
            <person name="Tarkka M."/>
            <person name="Buscot F."/>
            <person name="Kohler A."/>
            <person name="Nagy L.G."/>
            <person name="Floudas D."/>
            <person name="Copeland A."/>
            <person name="Barry K.W."/>
            <person name="Cichocki N."/>
            <person name="Veneault-Fourrey C."/>
            <person name="LaButti K."/>
            <person name="Lindquist E.A."/>
            <person name="Lipzen A."/>
            <person name="Lundell T."/>
            <person name="Morin E."/>
            <person name="Murat C."/>
            <person name="Sun H."/>
            <person name="Tunlid A."/>
            <person name="Henrissat B."/>
            <person name="Grigoriev I.V."/>
            <person name="Hibbett D.S."/>
            <person name="Martin F."/>
            <person name="Nordberg H.P."/>
            <person name="Cantor M.N."/>
            <person name="Hua S.X."/>
        </authorList>
    </citation>
    <scope>NUCLEOTIDE SEQUENCE [LARGE SCALE GENOMIC DNA]</scope>
    <source>
        <strain evidence="6 7">F 1598</strain>
    </source>
</reference>
<feature type="compositionally biased region" description="Low complexity" evidence="4">
    <location>
        <begin position="381"/>
        <end position="402"/>
    </location>
</feature>
<accession>A0A0C3BJI4</accession>
<proteinExistence type="predicted"/>
<dbReference type="GO" id="GO:0000978">
    <property type="term" value="F:RNA polymerase II cis-regulatory region sequence-specific DNA binding"/>
    <property type="evidence" value="ECO:0007669"/>
    <property type="project" value="TreeGrafter"/>
</dbReference>
<reference evidence="7" key="2">
    <citation type="submission" date="2015-01" db="EMBL/GenBank/DDBJ databases">
        <title>Evolutionary Origins and Diversification of the Mycorrhizal Mutualists.</title>
        <authorList>
            <consortium name="DOE Joint Genome Institute"/>
            <consortium name="Mycorrhizal Genomics Consortium"/>
            <person name="Kohler A."/>
            <person name="Kuo A."/>
            <person name="Nagy L.G."/>
            <person name="Floudas D."/>
            <person name="Copeland A."/>
            <person name="Barry K.W."/>
            <person name="Cichocki N."/>
            <person name="Veneault-Fourrey C."/>
            <person name="LaButti K."/>
            <person name="Lindquist E.A."/>
            <person name="Lipzen A."/>
            <person name="Lundell T."/>
            <person name="Morin E."/>
            <person name="Murat C."/>
            <person name="Riley R."/>
            <person name="Ohm R."/>
            <person name="Sun H."/>
            <person name="Tunlid A."/>
            <person name="Henrissat B."/>
            <person name="Grigoriev I.V."/>
            <person name="Hibbett D.S."/>
            <person name="Martin F."/>
        </authorList>
    </citation>
    <scope>NUCLEOTIDE SEQUENCE [LARGE SCALE GENOMIC DNA]</scope>
    <source>
        <strain evidence="7">F 1598</strain>
    </source>
</reference>
<dbReference type="GO" id="GO:0005634">
    <property type="term" value="C:nucleus"/>
    <property type="evidence" value="ECO:0007669"/>
    <property type="project" value="UniProtKB-UniRule"/>
</dbReference>
<feature type="region of interest" description="Disordered" evidence="4">
    <location>
        <begin position="373"/>
        <end position="477"/>
    </location>
</feature>
<keyword evidence="2" id="KW-0804">Transcription</keyword>
<dbReference type="Gene3D" id="1.10.30.10">
    <property type="entry name" value="High mobility group box domain"/>
    <property type="match status" value="1"/>
</dbReference>
<evidence type="ECO:0000256" key="2">
    <source>
        <dbReference type="ARBA" id="ARBA00023163"/>
    </source>
</evidence>
<dbReference type="OrthoDB" id="1919336at2759"/>
<dbReference type="Proteomes" id="UP000054166">
    <property type="component" value="Unassembled WGS sequence"/>
</dbReference>
<organism evidence="6 7">
    <name type="scientific">Piloderma croceum (strain F 1598)</name>
    <dbReference type="NCBI Taxonomy" id="765440"/>
    <lineage>
        <taxon>Eukaryota</taxon>
        <taxon>Fungi</taxon>
        <taxon>Dikarya</taxon>
        <taxon>Basidiomycota</taxon>
        <taxon>Agaricomycotina</taxon>
        <taxon>Agaricomycetes</taxon>
        <taxon>Agaricomycetidae</taxon>
        <taxon>Atheliales</taxon>
        <taxon>Atheliaceae</taxon>
        <taxon>Piloderma</taxon>
    </lineage>
</organism>
<feature type="domain" description="HMG box" evidence="5">
    <location>
        <begin position="74"/>
        <end position="142"/>
    </location>
</feature>
<feature type="compositionally biased region" description="Polar residues" evidence="4">
    <location>
        <begin position="403"/>
        <end position="412"/>
    </location>
</feature>
<evidence type="ECO:0000313" key="7">
    <source>
        <dbReference type="Proteomes" id="UP000054166"/>
    </source>
</evidence>
<dbReference type="EMBL" id="KN832981">
    <property type="protein sequence ID" value="KIM86513.1"/>
    <property type="molecule type" value="Genomic_DNA"/>
</dbReference>
<dbReference type="AlphaFoldDB" id="A0A0C3BJI4"/>
<keyword evidence="3" id="KW-0539">Nucleus</keyword>
<keyword evidence="1 3" id="KW-0238">DNA-binding</keyword>
<evidence type="ECO:0000259" key="5">
    <source>
        <dbReference type="PROSITE" id="PS50118"/>
    </source>
</evidence>
<dbReference type="PROSITE" id="PS50118">
    <property type="entry name" value="HMG_BOX_2"/>
    <property type="match status" value="1"/>
</dbReference>
<feature type="region of interest" description="Disordered" evidence="4">
    <location>
        <begin position="294"/>
        <end position="313"/>
    </location>
</feature>
<dbReference type="InterPro" id="IPR009071">
    <property type="entry name" value="HMG_box_dom"/>
</dbReference>
<feature type="region of interest" description="Disordered" evidence="4">
    <location>
        <begin position="227"/>
        <end position="251"/>
    </location>
</feature>
<dbReference type="InterPro" id="IPR050140">
    <property type="entry name" value="SRY-related_HMG-box_TF-like"/>
</dbReference>
<protein>
    <recommendedName>
        <fullName evidence="5">HMG box domain-containing protein</fullName>
    </recommendedName>
</protein>
<dbReference type="GO" id="GO:0030154">
    <property type="term" value="P:cell differentiation"/>
    <property type="evidence" value="ECO:0007669"/>
    <property type="project" value="TreeGrafter"/>
</dbReference>
<dbReference type="SUPFAM" id="SSF47095">
    <property type="entry name" value="HMG-box"/>
    <property type="match status" value="1"/>
</dbReference>
<feature type="compositionally biased region" description="Low complexity" evidence="4">
    <location>
        <begin position="454"/>
        <end position="469"/>
    </location>
</feature>
<feature type="compositionally biased region" description="Polar residues" evidence="4">
    <location>
        <begin position="421"/>
        <end position="453"/>
    </location>
</feature>
<feature type="compositionally biased region" description="Basic residues" evidence="4">
    <location>
        <begin position="144"/>
        <end position="155"/>
    </location>
</feature>
<keyword evidence="7" id="KW-1185">Reference proteome</keyword>
<evidence type="ECO:0000256" key="3">
    <source>
        <dbReference type="PROSITE-ProRule" id="PRU00267"/>
    </source>
</evidence>
<dbReference type="HOGENOM" id="CLU_028294_0_0_1"/>
<dbReference type="GO" id="GO:0001228">
    <property type="term" value="F:DNA-binding transcription activator activity, RNA polymerase II-specific"/>
    <property type="evidence" value="ECO:0007669"/>
    <property type="project" value="TreeGrafter"/>
</dbReference>
<evidence type="ECO:0000256" key="1">
    <source>
        <dbReference type="ARBA" id="ARBA00023125"/>
    </source>
</evidence>
<dbReference type="STRING" id="765440.A0A0C3BJI4"/>
<evidence type="ECO:0000313" key="6">
    <source>
        <dbReference type="EMBL" id="KIM86513.1"/>
    </source>
</evidence>
<dbReference type="InterPro" id="IPR036910">
    <property type="entry name" value="HMG_box_dom_sf"/>
</dbReference>